<proteinExistence type="predicted"/>
<organism evidence="2 3">
    <name type="scientific">Trifolium pratense</name>
    <name type="common">Red clover</name>
    <dbReference type="NCBI Taxonomy" id="57577"/>
    <lineage>
        <taxon>Eukaryota</taxon>
        <taxon>Viridiplantae</taxon>
        <taxon>Streptophyta</taxon>
        <taxon>Embryophyta</taxon>
        <taxon>Tracheophyta</taxon>
        <taxon>Spermatophyta</taxon>
        <taxon>Magnoliopsida</taxon>
        <taxon>eudicotyledons</taxon>
        <taxon>Gunneridae</taxon>
        <taxon>Pentapetalae</taxon>
        <taxon>rosids</taxon>
        <taxon>fabids</taxon>
        <taxon>Fabales</taxon>
        <taxon>Fabaceae</taxon>
        <taxon>Papilionoideae</taxon>
        <taxon>50 kb inversion clade</taxon>
        <taxon>NPAAA clade</taxon>
        <taxon>Hologalegina</taxon>
        <taxon>IRL clade</taxon>
        <taxon>Trifolieae</taxon>
        <taxon>Trifolium</taxon>
    </lineage>
</organism>
<dbReference type="ExpressionAtlas" id="A0A2K3LEL8">
    <property type="expression patterns" value="baseline"/>
</dbReference>
<protein>
    <submittedName>
        <fullName evidence="2">F-box protein</fullName>
    </submittedName>
</protein>
<sequence>MKGLLSLIRKSTPSSFTYICEKSGGSLTDKMDELACFAPGMLALGSAGYSLDCKQRKKEFNGRSIGRRDLPRRTYGRNCILASGEICYATQVVNKFFNTLVFDPHLVQMHLNKSTRRNSQQLALTCFGDHNLVDLNNVEDWSSSLITLSIPYLLKNPLTFFHRPEPYYALTEHAQHIFQAIVGSCNGLLCVFGRSSRYDQWLYFWNPAMRKESKKFTLFFDIVSNPNFNFSFGYDNSTQTYKVAAFYLEMKPGCNPKSVIKVFSLGDNCWRDIQCLPVVPLYCLLDVNNFYNDGVHLNGTINWFALRDDSIDLNSHDFALYKCVILSLDLTTETYTKLLLPRGLDKVPDYPPQLVVLMDCLCFCLDFEKTHFVIWQMKDFGVQESWLQLFKISYENFAQVNLLPLYLSENGDTLVLANDKQDEAFIYNCRDNKVEKIRIANRIKWSEAKNYVESLVSTDLNLKFEDDNSLKVVCYKTILTKWNHRETLNSP</sequence>
<comment type="caution">
    <text evidence="2">The sequence shown here is derived from an EMBL/GenBank/DDBJ whole genome shotgun (WGS) entry which is preliminary data.</text>
</comment>
<dbReference type="Gene3D" id="1.50.10.10">
    <property type="match status" value="1"/>
</dbReference>
<evidence type="ECO:0000259" key="1">
    <source>
        <dbReference type="Pfam" id="PF08268"/>
    </source>
</evidence>
<dbReference type="InterPro" id="IPR017451">
    <property type="entry name" value="F-box-assoc_interact_dom"/>
</dbReference>
<dbReference type="Proteomes" id="UP000236291">
    <property type="component" value="Unassembled WGS sequence"/>
</dbReference>
<reference evidence="2 3" key="2">
    <citation type="journal article" date="2017" name="Front. Plant Sci.">
        <title>Gene Classification and Mining of Molecular Markers Useful in Red Clover (Trifolium pratense) Breeding.</title>
        <authorList>
            <person name="Istvanek J."/>
            <person name="Dluhosova J."/>
            <person name="Dluhos P."/>
            <person name="Patkova L."/>
            <person name="Nedelnik J."/>
            <person name="Repkova J."/>
        </authorList>
    </citation>
    <scope>NUCLEOTIDE SEQUENCE [LARGE SCALE GENOMIC DNA]</scope>
    <source>
        <strain evidence="3">cv. Tatra</strain>
        <tissue evidence="2">Young leaves</tissue>
    </source>
</reference>
<dbReference type="GO" id="GO:0005975">
    <property type="term" value="P:carbohydrate metabolic process"/>
    <property type="evidence" value="ECO:0007669"/>
    <property type="project" value="InterPro"/>
</dbReference>
<dbReference type="STRING" id="57577.A0A2K3LEL8"/>
<dbReference type="GO" id="GO:0016020">
    <property type="term" value="C:membrane"/>
    <property type="evidence" value="ECO:0007669"/>
    <property type="project" value="InterPro"/>
</dbReference>
<dbReference type="PANTHER" id="PTHR31790:SF81">
    <property type="entry name" value="PROTEIN, PUTATIVE-RELATED"/>
    <property type="match status" value="1"/>
</dbReference>
<dbReference type="GO" id="GO:0004571">
    <property type="term" value="F:mannosyl-oligosaccharide 1,2-alpha-mannosidase activity"/>
    <property type="evidence" value="ECO:0007669"/>
    <property type="project" value="InterPro"/>
</dbReference>
<evidence type="ECO:0000313" key="2">
    <source>
        <dbReference type="EMBL" id="PNX76989.1"/>
    </source>
</evidence>
<dbReference type="InterPro" id="IPR013187">
    <property type="entry name" value="F-box-assoc_dom_typ3"/>
</dbReference>
<dbReference type="EMBL" id="ASHM01031598">
    <property type="protein sequence ID" value="PNX76989.1"/>
    <property type="molecule type" value="Genomic_DNA"/>
</dbReference>
<dbReference type="InterPro" id="IPR012341">
    <property type="entry name" value="6hp_glycosidase-like_sf"/>
</dbReference>
<evidence type="ECO:0000313" key="3">
    <source>
        <dbReference type="Proteomes" id="UP000236291"/>
    </source>
</evidence>
<dbReference type="GO" id="GO:0005509">
    <property type="term" value="F:calcium ion binding"/>
    <property type="evidence" value="ECO:0007669"/>
    <property type="project" value="InterPro"/>
</dbReference>
<dbReference type="InterPro" id="IPR011043">
    <property type="entry name" value="Gal_Oxase/kelch_b-propeller"/>
</dbReference>
<dbReference type="InterPro" id="IPR052361">
    <property type="entry name" value="F-box_domain"/>
</dbReference>
<dbReference type="SUPFAM" id="SSF50965">
    <property type="entry name" value="Galactose oxidase, central domain"/>
    <property type="match status" value="1"/>
</dbReference>
<name>A0A2K3LEL8_TRIPR</name>
<dbReference type="Pfam" id="PF08268">
    <property type="entry name" value="FBA_3"/>
    <property type="match status" value="1"/>
</dbReference>
<feature type="domain" description="F-box associated beta-propeller type 3" evidence="1">
    <location>
        <begin position="176"/>
        <end position="441"/>
    </location>
</feature>
<dbReference type="SUPFAM" id="SSF48225">
    <property type="entry name" value="Seven-hairpin glycosidases"/>
    <property type="match status" value="1"/>
</dbReference>
<accession>A0A2K3LEL8</accession>
<reference evidence="2 3" key="1">
    <citation type="journal article" date="2014" name="Am. J. Bot.">
        <title>Genome assembly and annotation for red clover (Trifolium pratense; Fabaceae).</title>
        <authorList>
            <person name="Istvanek J."/>
            <person name="Jaros M."/>
            <person name="Krenek A."/>
            <person name="Repkova J."/>
        </authorList>
    </citation>
    <scope>NUCLEOTIDE SEQUENCE [LARGE SCALE GENOMIC DNA]</scope>
    <source>
        <strain evidence="3">cv. Tatra</strain>
        <tissue evidence="2">Young leaves</tissue>
    </source>
</reference>
<gene>
    <name evidence="2" type="ORF">L195_g032949</name>
</gene>
<dbReference type="PANTHER" id="PTHR31790">
    <property type="entry name" value="OS02G0783600 PROTEIN"/>
    <property type="match status" value="1"/>
</dbReference>
<dbReference type="NCBIfam" id="TIGR01640">
    <property type="entry name" value="F_box_assoc_1"/>
    <property type="match status" value="1"/>
</dbReference>
<dbReference type="AlphaFoldDB" id="A0A2K3LEL8"/>
<dbReference type="InterPro" id="IPR036026">
    <property type="entry name" value="Seven-hairpin_glycosidases"/>
</dbReference>